<protein>
    <submittedName>
        <fullName evidence="1">Uncharacterized protein</fullName>
    </submittedName>
</protein>
<proteinExistence type="predicted"/>
<dbReference type="Proteomes" id="UP000068137">
    <property type="component" value="Chromosome"/>
</dbReference>
<dbReference type="EMBL" id="LR584267">
    <property type="protein sequence ID" value="VHO00160.1"/>
    <property type="molecule type" value="Genomic_DNA"/>
</dbReference>
<gene>
    <name evidence="1" type="ORF">AL705_02555</name>
    <name evidence="2" type="ORF">LC603019_00524</name>
</gene>
<evidence type="ECO:0000313" key="2">
    <source>
        <dbReference type="EMBL" id="VHO00160.1"/>
    </source>
</evidence>
<dbReference type="AlphaFoldDB" id="A0A0M4MX61"/>
<reference evidence="1 3" key="1">
    <citation type="journal article" date="2015" name="Genome Announc.">
        <title>Complete Genome Sequences for Two Strains of a Novel Fastidious, Partially Acid-Fast, Gram-Positive Corynebacterineae Bacterium, Derived from Human Clinical Samples.</title>
        <authorList>
            <person name="Nicholson A.C."/>
            <person name="Bell M."/>
            <person name="Humrighouse B.W."/>
            <person name="McQuiston J.R."/>
        </authorList>
    </citation>
    <scope>NUCLEOTIDE SEQUENCE [LARGE SCALE GENOMIC DNA]</scope>
    <source>
        <strain evidence="1 3">X1698</strain>
    </source>
</reference>
<evidence type="ECO:0000313" key="4">
    <source>
        <dbReference type="Proteomes" id="UP000324288"/>
    </source>
</evidence>
<organism evidence="1 3">
    <name type="scientific">Lawsonella clevelandensis</name>
    <dbReference type="NCBI Taxonomy" id="1528099"/>
    <lineage>
        <taxon>Bacteria</taxon>
        <taxon>Bacillati</taxon>
        <taxon>Actinomycetota</taxon>
        <taxon>Actinomycetes</taxon>
        <taxon>Mycobacteriales</taxon>
        <taxon>Lawsonellaceae</taxon>
        <taxon>Lawsonella</taxon>
    </lineage>
</organism>
<reference evidence="2 4" key="3">
    <citation type="submission" date="2019-04" db="EMBL/GenBank/DDBJ databases">
        <authorList>
            <person name="Seth-Smith MB H."/>
            <person name="Seth-Smith H."/>
        </authorList>
    </citation>
    <scope>NUCLEOTIDE SEQUENCE [LARGE SCALE GENOMIC DNA]</scope>
    <source>
        <strain evidence="2">USB-603019</strain>
    </source>
</reference>
<dbReference type="GeneID" id="84894503"/>
<dbReference type="PATRIC" id="fig|1528099.3.peg.515"/>
<accession>A0A0M4MX61</accession>
<dbReference type="Proteomes" id="UP000324288">
    <property type="component" value="Chromosome"/>
</dbReference>
<dbReference type="STRING" id="1528099.AL705_02555"/>
<dbReference type="OrthoDB" id="3476210at2"/>
<dbReference type="KEGG" id="cbq:AL705_02555"/>
<dbReference type="RefSeq" id="WP_053961675.1">
    <property type="nucleotide sequence ID" value="NZ_CAMJVL010000004.1"/>
</dbReference>
<reference evidence="1" key="2">
    <citation type="journal article" date="2016" name="Int. J. Syst. Evol. Microbiol.">
        <title>Lawsonella clevelandensis gen. nov., sp. nov., a new member of the suborder Corynebacterineae isolated from human abscesses.</title>
        <authorList>
            <person name="Bell M.E."/>
            <person name="Bernard K.A."/>
            <person name="Harrington S.M."/>
            <person name="Patel N.B."/>
            <person name="Tucker T.A."/>
            <person name="Metcalfe M.G."/>
            <person name="McQuiston J.R."/>
        </authorList>
    </citation>
    <scope>NUCLEOTIDE SEQUENCE</scope>
    <source>
        <strain evidence="1">X1698</strain>
    </source>
</reference>
<name>A0A0M4MX61_9ACTN</name>
<dbReference type="InterPro" id="IPR035165">
    <property type="entry name" value="DUF5319"/>
</dbReference>
<evidence type="ECO:0000313" key="3">
    <source>
        <dbReference type="Proteomes" id="UP000068137"/>
    </source>
</evidence>
<sequence length="136" mass="15294">MGTPPAPLELPPDPFLGPDDPATVLVPALPHEHHAALTPTESAEVCEELEDIRLFQAILAPHGIRGIAESCNDCQDIHYFDWEILLAIYEQLLTEGSSQPHEPLLNADPTEYVTWDYCRGYCDHVRFQTPNPFRMC</sequence>
<dbReference type="EMBL" id="CP012390">
    <property type="protein sequence ID" value="ALE18731.1"/>
    <property type="molecule type" value="Genomic_DNA"/>
</dbReference>
<dbReference type="Pfam" id="PF17252">
    <property type="entry name" value="DUF5319"/>
    <property type="match status" value="1"/>
</dbReference>
<evidence type="ECO:0000313" key="1">
    <source>
        <dbReference type="EMBL" id="ALE18731.1"/>
    </source>
</evidence>
<keyword evidence="4" id="KW-1185">Reference proteome</keyword>